<dbReference type="InterPro" id="IPR023210">
    <property type="entry name" value="NADP_OxRdtase_dom"/>
</dbReference>
<accession>G4Z500</accession>
<dbReference type="PANTHER" id="PTHR43827">
    <property type="entry name" value="2,5-DIKETO-D-GLUCONIC ACID REDUCTASE"/>
    <property type="match status" value="1"/>
</dbReference>
<dbReference type="KEGG" id="psoj:PHYSODRAFT_253309"/>
<dbReference type="Gene3D" id="3.20.20.100">
    <property type="entry name" value="NADP-dependent oxidoreductase domain"/>
    <property type="match status" value="1"/>
</dbReference>
<evidence type="ECO:0000313" key="2">
    <source>
        <dbReference type="EMBL" id="EGZ19446.1"/>
    </source>
</evidence>
<dbReference type="GeneID" id="20638360"/>
<dbReference type="InterPro" id="IPR036812">
    <property type="entry name" value="NAD(P)_OxRdtase_dom_sf"/>
</dbReference>
<dbReference type="RefSeq" id="XP_009522163.1">
    <property type="nucleotide sequence ID" value="XM_009523868.1"/>
</dbReference>
<dbReference type="PANTHER" id="PTHR43827:SF13">
    <property type="entry name" value="ALDO_KETO REDUCTASE FAMILY PROTEIN"/>
    <property type="match status" value="1"/>
</dbReference>
<organism evidence="2 3">
    <name type="scientific">Phytophthora sojae (strain P6497)</name>
    <name type="common">Soybean stem and root rot agent</name>
    <name type="synonym">Phytophthora megasperma f. sp. glycines</name>
    <dbReference type="NCBI Taxonomy" id="1094619"/>
    <lineage>
        <taxon>Eukaryota</taxon>
        <taxon>Sar</taxon>
        <taxon>Stramenopiles</taxon>
        <taxon>Oomycota</taxon>
        <taxon>Peronosporomycetes</taxon>
        <taxon>Peronosporales</taxon>
        <taxon>Peronosporaceae</taxon>
        <taxon>Phytophthora</taxon>
    </lineage>
</organism>
<feature type="domain" description="NADP-dependent oxidoreductase" evidence="1">
    <location>
        <begin position="50"/>
        <end position="138"/>
    </location>
</feature>
<keyword evidence="3" id="KW-1185">Reference proteome</keyword>
<sequence>MLRVTKTIERVAGPTERTAVQYARRHGSAASDHHHREFLDPDVGRDIKVSSISHEDIFVTSKLFMGYERALMTTKESNKKLGLGYIELYLLHGPDNSATRAEDWKVLEELLQQGVLKDISVPNFGEAHIDKLLKTAKAYWPLARAQKMEDATLKEVAKEAGATPRPGVGGLQPGQRRHHAVQVDSHGTAEDQLEAASVGLTTAQVAQLAALDEYLITAWDPIKDHAVY</sequence>
<dbReference type="GO" id="GO:0016491">
    <property type="term" value="F:oxidoreductase activity"/>
    <property type="evidence" value="ECO:0007669"/>
    <property type="project" value="InterPro"/>
</dbReference>
<dbReference type="PRINTS" id="PR00069">
    <property type="entry name" value="ALDKETRDTASE"/>
</dbReference>
<gene>
    <name evidence="2" type="ORF">PHYSODRAFT_253309</name>
</gene>
<dbReference type="InParanoid" id="G4Z500"/>
<dbReference type="Pfam" id="PF00248">
    <property type="entry name" value="Aldo_ket_red"/>
    <property type="match status" value="1"/>
</dbReference>
<dbReference type="SUPFAM" id="SSF51430">
    <property type="entry name" value="NAD(P)-linked oxidoreductase"/>
    <property type="match status" value="1"/>
</dbReference>
<evidence type="ECO:0000259" key="1">
    <source>
        <dbReference type="Pfam" id="PF00248"/>
    </source>
</evidence>
<dbReference type="SMR" id="G4Z500"/>
<name>G4Z500_PHYSP</name>
<reference evidence="2 3" key="1">
    <citation type="journal article" date="2006" name="Science">
        <title>Phytophthora genome sequences uncover evolutionary origins and mechanisms of pathogenesis.</title>
        <authorList>
            <person name="Tyler B.M."/>
            <person name="Tripathy S."/>
            <person name="Zhang X."/>
            <person name="Dehal P."/>
            <person name="Jiang R.H."/>
            <person name="Aerts A."/>
            <person name="Arredondo F.D."/>
            <person name="Baxter L."/>
            <person name="Bensasson D."/>
            <person name="Beynon J.L."/>
            <person name="Chapman J."/>
            <person name="Damasceno C.M."/>
            <person name="Dorrance A.E."/>
            <person name="Dou D."/>
            <person name="Dickerman A.W."/>
            <person name="Dubchak I.L."/>
            <person name="Garbelotto M."/>
            <person name="Gijzen M."/>
            <person name="Gordon S.G."/>
            <person name="Govers F."/>
            <person name="Grunwald N.J."/>
            <person name="Huang W."/>
            <person name="Ivors K.L."/>
            <person name="Jones R.W."/>
            <person name="Kamoun S."/>
            <person name="Krampis K."/>
            <person name="Lamour K.H."/>
            <person name="Lee M.K."/>
            <person name="McDonald W.H."/>
            <person name="Medina M."/>
            <person name="Meijer H.J."/>
            <person name="Nordberg E.K."/>
            <person name="Maclean D.J."/>
            <person name="Ospina-Giraldo M.D."/>
            <person name="Morris P.F."/>
            <person name="Phuntumart V."/>
            <person name="Putnam N.H."/>
            <person name="Rash S."/>
            <person name="Rose J.K."/>
            <person name="Sakihama Y."/>
            <person name="Salamov A.A."/>
            <person name="Savidor A."/>
            <person name="Scheuring C.F."/>
            <person name="Smith B.M."/>
            <person name="Sobral B.W."/>
            <person name="Terry A."/>
            <person name="Torto-Alalibo T.A."/>
            <person name="Win J."/>
            <person name="Xu Z."/>
            <person name="Zhang H."/>
            <person name="Grigoriev I.V."/>
            <person name="Rokhsar D.S."/>
            <person name="Boore J.L."/>
        </authorList>
    </citation>
    <scope>NUCLEOTIDE SEQUENCE [LARGE SCALE GENOMIC DNA]</scope>
    <source>
        <strain evidence="2 3">P6497</strain>
    </source>
</reference>
<protein>
    <submittedName>
        <fullName evidence="2">Aldo/ketone reductase family member protein</fullName>
    </submittedName>
</protein>
<dbReference type="InterPro" id="IPR020471">
    <property type="entry name" value="AKR"/>
</dbReference>
<evidence type="ECO:0000313" key="3">
    <source>
        <dbReference type="Proteomes" id="UP000002640"/>
    </source>
</evidence>
<proteinExistence type="predicted"/>
<dbReference type="Proteomes" id="UP000002640">
    <property type="component" value="Unassembled WGS sequence"/>
</dbReference>
<dbReference type="AlphaFoldDB" id="G4Z500"/>
<dbReference type="EMBL" id="JH159153">
    <property type="protein sequence ID" value="EGZ19446.1"/>
    <property type="molecule type" value="Genomic_DNA"/>
</dbReference>